<dbReference type="eggNOG" id="COG0457">
    <property type="taxonomic scope" value="Bacteria"/>
</dbReference>
<dbReference type="RefSeq" id="WP_013626421.1">
    <property type="nucleotide sequence ID" value="NC_015174.1"/>
</dbReference>
<evidence type="ECO:0000313" key="1">
    <source>
        <dbReference type="EMBL" id="ADY57677.1"/>
    </source>
</evidence>
<organism evidence="1 2">
    <name type="scientific">Rubinisphaera brasiliensis (strain ATCC 49424 / DSM 5305 / JCM 21570 / IAM 15109 / NBRC 103401 / IFAM 1448)</name>
    <name type="common">Planctomyces brasiliensis</name>
    <dbReference type="NCBI Taxonomy" id="756272"/>
    <lineage>
        <taxon>Bacteria</taxon>
        <taxon>Pseudomonadati</taxon>
        <taxon>Planctomycetota</taxon>
        <taxon>Planctomycetia</taxon>
        <taxon>Planctomycetales</taxon>
        <taxon>Planctomycetaceae</taxon>
        <taxon>Rubinisphaera</taxon>
    </lineage>
</organism>
<dbReference type="Gene3D" id="1.25.40.10">
    <property type="entry name" value="Tetratricopeptide repeat domain"/>
    <property type="match status" value="1"/>
</dbReference>
<gene>
    <name evidence="1" type="ordered locus">Plabr_0047</name>
</gene>
<dbReference type="InterPro" id="IPR011990">
    <property type="entry name" value="TPR-like_helical_dom_sf"/>
</dbReference>
<dbReference type="EMBL" id="CP002546">
    <property type="protein sequence ID" value="ADY57677.1"/>
    <property type="molecule type" value="Genomic_DNA"/>
</dbReference>
<sequence length="163" mass="18288">MSTDRPFSPLEMRSEIIKRWPTGETDRPSEELCELITEFLQRFPCSPTLWVAAGDLMGLEGEFPSLSLGREDCYRKALEFDPLCGEAYEALGYLYDLDDDYEQAELMFRVAIDCTRGPDSFIGLARTLASQDKLREAKAILTEAKTGFESIVAEIVNEAAGLE</sequence>
<dbReference type="SUPFAM" id="SSF48452">
    <property type="entry name" value="TPR-like"/>
    <property type="match status" value="1"/>
</dbReference>
<dbReference type="Proteomes" id="UP000006860">
    <property type="component" value="Chromosome"/>
</dbReference>
<proteinExistence type="predicted"/>
<dbReference type="STRING" id="756272.Plabr_0047"/>
<evidence type="ECO:0000313" key="2">
    <source>
        <dbReference type="Proteomes" id="UP000006860"/>
    </source>
</evidence>
<dbReference type="KEGG" id="pbs:Plabr_0047"/>
<keyword evidence="2" id="KW-1185">Reference proteome</keyword>
<evidence type="ECO:0008006" key="3">
    <source>
        <dbReference type="Google" id="ProtNLM"/>
    </source>
</evidence>
<dbReference type="HOGENOM" id="CLU_1625827_0_0_0"/>
<protein>
    <recommendedName>
        <fullName evidence="3">TPR repeat-containing protein</fullName>
    </recommendedName>
</protein>
<reference evidence="2" key="1">
    <citation type="submission" date="2011-02" db="EMBL/GenBank/DDBJ databases">
        <title>The complete genome of Planctomyces brasiliensis DSM 5305.</title>
        <authorList>
            <person name="Lucas S."/>
            <person name="Copeland A."/>
            <person name="Lapidus A."/>
            <person name="Bruce D."/>
            <person name="Goodwin L."/>
            <person name="Pitluck S."/>
            <person name="Kyrpides N."/>
            <person name="Mavromatis K."/>
            <person name="Pagani I."/>
            <person name="Ivanova N."/>
            <person name="Ovchinnikova G."/>
            <person name="Lu M."/>
            <person name="Detter J.C."/>
            <person name="Han C."/>
            <person name="Land M."/>
            <person name="Hauser L."/>
            <person name="Markowitz V."/>
            <person name="Cheng J.-F."/>
            <person name="Hugenholtz P."/>
            <person name="Woyke T."/>
            <person name="Wu D."/>
            <person name="Tindall B."/>
            <person name="Pomrenke H.G."/>
            <person name="Brambilla E."/>
            <person name="Klenk H.-P."/>
            <person name="Eisen J.A."/>
        </authorList>
    </citation>
    <scope>NUCLEOTIDE SEQUENCE [LARGE SCALE GENOMIC DNA]</scope>
    <source>
        <strain evidence="2">ATCC 49424 / DSM 5305 / JCM 21570 / NBRC 103401 / IFAM 1448</strain>
    </source>
</reference>
<accession>F0SLJ4</accession>
<dbReference type="AlphaFoldDB" id="F0SLJ4"/>
<name>F0SLJ4_RUBBR</name>